<dbReference type="PANTHER" id="PTHR11472:SF34">
    <property type="entry name" value="REGULATOR OF TELOMERE ELONGATION HELICASE 1"/>
    <property type="match status" value="1"/>
</dbReference>
<accession>A0ABV7D9V4</accession>
<evidence type="ECO:0000256" key="3">
    <source>
        <dbReference type="ARBA" id="ARBA00022840"/>
    </source>
</evidence>
<evidence type="ECO:0000256" key="1">
    <source>
        <dbReference type="ARBA" id="ARBA00022741"/>
    </source>
</evidence>
<dbReference type="EC" id="3.6.4.12" evidence="6"/>
<dbReference type="Proteomes" id="UP001595444">
    <property type="component" value="Unassembled WGS sequence"/>
</dbReference>
<dbReference type="InterPro" id="IPR006555">
    <property type="entry name" value="ATP-dep_Helicase_C"/>
</dbReference>
<reference evidence="7" key="1">
    <citation type="journal article" date="2019" name="Int. J. Syst. Evol. Microbiol.">
        <title>The Global Catalogue of Microorganisms (GCM) 10K type strain sequencing project: providing services to taxonomists for standard genome sequencing and annotation.</title>
        <authorList>
            <consortium name="The Broad Institute Genomics Platform"/>
            <consortium name="The Broad Institute Genome Sequencing Center for Infectious Disease"/>
            <person name="Wu L."/>
            <person name="Ma J."/>
        </authorList>
    </citation>
    <scope>NUCLEOTIDE SEQUENCE [LARGE SCALE GENOMIC DNA]</scope>
    <source>
        <strain evidence="7">KCTC 62164</strain>
    </source>
</reference>
<dbReference type="Gene3D" id="3.40.50.300">
    <property type="entry name" value="P-loop containing nucleotide triphosphate hydrolases"/>
    <property type="match status" value="2"/>
</dbReference>
<dbReference type="EMBL" id="JBHRSL010000028">
    <property type="protein sequence ID" value="MFC3053690.1"/>
    <property type="molecule type" value="Genomic_DNA"/>
</dbReference>
<dbReference type="Pfam" id="PF13307">
    <property type="entry name" value="Helicase_C_2"/>
    <property type="match status" value="1"/>
</dbReference>
<name>A0ABV7D9V4_9PROT</name>
<evidence type="ECO:0000256" key="2">
    <source>
        <dbReference type="ARBA" id="ARBA00022801"/>
    </source>
</evidence>
<feature type="domain" description="Helicase ATP-binding" evidence="5">
    <location>
        <begin position="211"/>
        <end position="497"/>
    </location>
</feature>
<dbReference type="SUPFAM" id="SSF52540">
    <property type="entry name" value="P-loop containing nucleoside triphosphate hydrolases"/>
    <property type="match status" value="1"/>
</dbReference>
<gene>
    <name evidence="6" type="ORF">ACFOKA_17455</name>
</gene>
<organism evidence="6 7">
    <name type="scientific">Kordiimonas pumila</name>
    <dbReference type="NCBI Taxonomy" id="2161677"/>
    <lineage>
        <taxon>Bacteria</taxon>
        <taxon>Pseudomonadati</taxon>
        <taxon>Pseudomonadota</taxon>
        <taxon>Alphaproteobacteria</taxon>
        <taxon>Kordiimonadales</taxon>
        <taxon>Kordiimonadaceae</taxon>
        <taxon>Kordiimonas</taxon>
    </lineage>
</organism>
<keyword evidence="2 6" id="KW-0378">Hydrolase</keyword>
<keyword evidence="7" id="KW-1185">Reference proteome</keyword>
<evidence type="ECO:0000313" key="6">
    <source>
        <dbReference type="EMBL" id="MFC3053690.1"/>
    </source>
</evidence>
<keyword evidence="1" id="KW-0547">Nucleotide-binding</keyword>
<dbReference type="PANTHER" id="PTHR11472">
    <property type="entry name" value="DNA REPAIR DEAD HELICASE RAD3/XP-D SUBFAMILY MEMBER"/>
    <property type="match status" value="1"/>
</dbReference>
<comment type="caution">
    <text evidence="6">The sequence shown here is derived from an EMBL/GenBank/DDBJ whole genome shotgun (WGS) entry which is preliminary data.</text>
</comment>
<dbReference type="RefSeq" id="WP_194214488.1">
    <property type="nucleotide sequence ID" value="NZ_JBHRSL010000028.1"/>
</dbReference>
<comment type="similarity">
    <text evidence="4">Belongs to the helicase family. DinG subfamily.</text>
</comment>
<dbReference type="InterPro" id="IPR027417">
    <property type="entry name" value="P-loop_NTPase"/>
</dbReference>
<dbReference type="GO" id="GO:0003678">
    <property type="term" value="F:DNA helicase activity"/>
    <property type="evidence" value="ECO:0007669"/>
    <property type="project" value="UniProtKB-EC"/>
</dbReference>
<keyword evidence="6" id="KW-0347">Helicase</keyword>
<dbReference type="InterPro" id="IPR045028">
    <property type="entry name" value="DinG/Rad3-like"/>
</dbReference>
<evidence type="ECO:0000256" key="4">
    <source>
        <dbReference type="ARBA" id="ARBA00038058"/>
    </source>
</evidence>
<dbReference type="SMART" id="SM00491">
    <property type="entry name" value="HELICc2"/>
    <property type="match status" value="1"/>
</dbReference>
<evidence type="ECO:0000259" key="5">
    <source>
        <dbReference type="PROSITE" id="PS51193"/>
    </source>
</evidence>
<dbReference type="GO" id="GO:0016787">
    <property type="term" value="F:hydrolase activity"/>
    <property type="evidence" value="ECO:0007669"/>
    <property type="project" value="UniProtKB-KW"/>
</dbReference>
<dbReference type="PROSITE" id="PS51193">
    <property type="entry name" value="HELICASE_ATP_BIND_2"/>
    <property type="match status" value="1"/>
</dbReference>
<sequence>MEDFAGKDLIVRAEQEAASFEAVPVMMVGIRVATVLTVEGEFLSLSLDEAAERISRDPYLVMNRVLAARRLGLPQVRAFDVLELFAFVRPARYCLPTVAGMKEALGLGRTDESLSAEDACLALRDVAGRLLAELASETYRYRAGGARVATMMAKAGWPWGGLVIASIETYADHSREDGLFVWTSLVDWEDGAPPPPPGDEPVESTSSLERLNMLLGATSEKREGQERYAAAATHVFKPREMVEGPNVQLLEAGTGTGKTLGYIAPASLWAEKNDGTVWLSTYTKNLQRQLDQELSRLYPDPKIKAKRAVIRKGRENYACLLNIEETLRAVLMRTNPAGGMDRDKILIGLVARWARFSRDGDMIGGDFPNWLGAHFGAGRIAGLTDRRGECLYSACAHFRKCFVEKSTRKAKHADLVVANHALVVAQAALRAGDPDLPKRLVFDEGHHVFDAADSAFAVHLSGLEGADLRRWLRGKESGGSTRARGLKSRLEELITDDADAQKLLAEVLEAARVLPSDNWMGRVTGAAPITRFENFLMFVRAQVTARADSRGPHSIEASIADPLEGLVAAGTELFEALAALANPMTRLSHLLLRRLDEDADILDTTTRGRLEASAQALKLRASTVTLWAAIAEGLGGPVPDDFVDWLAVDRVDGRERDIGYYRHFIDPTKPFADIVLEEAHGVLITSATLSDRAAGSDDWQSADMRTGAQHLMVPPKRLRVVSPFNYQAQTRVLIVGDVNKTSGEQVAAAYRALFAASGGGALGLFTAINRLRTTYSHIAGALEEAGLPLYSQHVDPVDIATLVDMFRDDRHACLLGTDAVRDGVDVPGDSLRLIVFDRVPWPRPTILHRARRAAFGGRLYDEMLTRLKLSQAYGRLIRRAEDRGVFVILDGQTPTRLLDAFPEGVAVERVGLADAVSEVKKFLQ</sequence>
<evidence type="ECO:0000313" key="7">
    <source>
        <dbReference type="Proteomes" id="UP001595444"/>
    </source>
</evidence>
<protein>
    <submittedName>
        <fullName evidence="6">ATP-dependent DNA helicase</fullName>
        <ecNumber evidence="6">3.6.4.12</ecNumber>
    </submittedName>
</protein>
<keyword evidence="3" id="KW-0067">ATP-binding</keyword>
<proteinExistence type="inferred from homology"/>
<dbReference type="InterPro" id="IPR014013">
    <property type="entry name" value="Helic_SF1/SF2_ATP-bd_DinG/Rad3"/>
</dbReference>